<evidence type="ECO:0000313" key="4">
    <source>
        <dbReference type="EMBL" id="OHA49104.1"/>
    </source>
</evidence>
<evidence type="ECO:0000313" key="5">
    <source>
        <dbReference type="Proteomes" id="UP000178646"/>
    </source>
</evidence>
<reference evidence="4 5" key="1">
    <citation type="journal article" date="2016" name="Nat. Commun.">
        <title>Thousands of microbial genomes shed light on interconnected biogeochemical processes in an aquifer system.</title>
        <authorList>
            <person name="Anantharaman K."/>
            <person name="Brown C.T."/>
            <person name="Hug L.A."/>
            <person name="Sharon I."/>
            <person name="Castelle C.J."/>
            <person name="Probst A.J."/>
            <person name="Thomas B.C."/>
            <person name="Singh A."/>
            <person name="Wilkins M.J."/>
            <person name="Karaoz U."/>
            <person name="Brodie E.L."/>
            <person name="Williams K.H."/>
            <person name="Hubbard S.S."/>
            <person name="Banfield J.F."/>
        </authorList>
    </citation>
    <scope>NUCLEOTIDE SEQUENCE [LARGE SCALE GENOMIC DNA]</scope>
</reference>
<evidence type="ECO:0000256" key="1">
    <source>
        <dbReference type="SAM" id="Coils"/>
    </source>
</evidence>
<feature type="coiled-coil region" evidence="1">
    <location>
        <begin position="95"/>
        <end position="139"/>
    </location>
</feature>
<gene>
    <name evidence="4" type="ORF">A2W59_02210</name>
</gene>
<keyword evidence="3" id="KW-0812">Transmembrane</keyword>
<dbReference type="EMBL" id="MHSU01000038">
    <property type="protein sequence ID" value="OHA49104.1"/>
    <property type="molecule type" value="Genomic_DNA"/>
</dbReference>
<feature type="transmembrane region" description="Helical" evidence="3">
    <location>
        <begin position="27"/>
        <end position="48"/>
    </location>
</feature>
<protein>
    <submittedName>
        <fullName evidence="4">Uncharacterized protein</fullName>
    </submittedName>
</protein>
<keyword evidence="3" id="KW-0472">Membrane</keyword>
<keyword evidence="3" id="KW-1133">Transmembrane helix</keyword>
<dbReference type="AlphaFoldDB" id="A0A1G2PL96"/>
<feature type="region of interest" description="Disordered" evidence="2">
    <location>
        <begin position="139"/>
        <end position="163"/>
    </location>
</feature>
<evidence type="ECO:0000256" key="3">
    <source>
        <dbReference type="SAM" id="Phobius"/>
    </source>
</evidence>
<accession>A0A1G2PL96</accession>
<name>A0A1G2PL96_9BACT</name>
<sequence length="163" mass="18399">MKILKNIFKFFDKTEDKTRSKLSKYPVLYATIGAVGLVLLWRGVWMVADSLSVFDNNPFDKAYFIDGSISIGASVVILLVSGLFVSFFIGDRIILSGLKKEKKMEEKTKDELDAEMNVVNKIEEKIEKIEENIEKIKESLSGGACHPEPENKTSQNKNTDVFN</sequence>
<dbReference type="Proteomes" id="UP000178646">
    <property type="component" value="Unassembled WGS sequence"/>
</dbReference>
<feature type="transmembrane region" description="Helical" evidence="3">
    <location>
        <begin position="68"/>
        <end position="90"/>
    </location>
</feature>
<comment type="caution">
    <text evidence="4">The sequence shown here is derived from an EMBL/GenBank/DDBJ whole genome shotgun (WGS) entry which is preliminary data.</text>
</comment>
<evidence type="ECO:0000256" key="2">
    <source>
        <dbReference type="SAM" id="MobiDB-lite"/>
    </source>
</evidence>
<proteinExistence type="predicted"/>
<feature type="compositionally biased region" description="Polar residues" evidence="2">
    <location>
        <begin position="152"/>
        <end position="163"/>
    </location>
</feature>
<keyword evidence="1" id="KW-0175">Coiled coil</keyword>
<organism evidence="4 5">
    <name type="scientific">Candidatus Terrybacteria bacterium RIFCSPHIGHO2_02_41_19</name>
    <dbReference type="NCBI Taxonomy" id="1802364"/>
    <lineage>
        <taxon>Bacteria</taxon>
        <taxon>Candidatus Terryibacteriota</taxon>
    </lineage>
</organism>